<reference evidence="7" key="1">
    <citation type="submission" date="2016-10" db="EMBL/GenBank/DDBJ databases">
        <authorList>
            <person name="Varghese N."/>
            <person name="Submissions S."/>
        </authorList>
    </citation>
    <scope>NUCLEOTIDE SEQUENCE [LARGE SCALE GENOMIC DNA]</scope>
    <source>
        <strain evidence="7">DSM 28463</strain>
    </source>
</reference>
<feature type="transmembrane region" description="Helical" evidence="5">
    <location>
        <begin position="149"/>
        <end position="168"/>
    </location>
</feature>
<gene>
    <name evidence="6" type="ORF">SAMN04487859_12086</name>
</gene>
<dbReference type="InterPro" id="IPR052951">
    <property type="entry name" value="Tellurite_res_ion_channel"/>
</dbReference>
<dbReference type="InterPro" id="IPR038665">
    <property type="entry name" value="Voltage-dep_anion_channel_sf"/>
</dbReference>
<keyword evidence="7" id="KW-1185">Reference proteome</keyword>
<feature type="transmembrane region" description="Helical" evidence="5">
    <location>
        <begin position="114"/>
        <end position="137"/>
    </location>
</feature>
<accession>A0A1I5FKZ3</accession>
<dbReference type="Gene3D" id="1.50.10.150">
    <property type="entry name" value="Voltage-dependent anion channel"/>
    <property type="match status" value="1"/>
</dbReference>
<protein>
    <submittedName>
        <fullName evidence="6">Tellurite resistance protein</fullName>
    </submittedName>
</protein>
<keyword evidence="3 5" id="KW-1133">Transmembrane helix</keyword>
<dbReference type="GO" id="GO:0005886">
    <property type="term" value="C:plasma membrane"/>
    <property type="evidence" value="ECO:0007669"/>
    <property type="project" value="TreeGrafter"/>
</dbReference>
<dbReference type="Proteomes" id="UP000198599">
    <property type="component" value="Unassembled WGS sequence"/>
</dbReference>
<name>A0A1I5FKZ3_9RHOB</name>
<keyword evidence="4 5" id="KW-0472">Membrane</keyword>
<feature type="transmembrane region" description="Helical" evidence="5">
    <location>
        <begin position="174"/>
        <end position="196"/>
    </location>
</feature>
<dbReference type="Pfam" id="PF03595">
    <property type="entry name" value="SLAC1"/>
    <property type="match status" value="1"/>
</dbReference>
<organism evidence="6 7">
    <name type="scientific">Roseovarius lutimaris</name>
    <dbReference type="NCBI Taxonomy" id="1005928"/>
    <lineage>
        <taxon>Bacteria</taxon>
        <taxon>Pseudomonadati</taxon>
        <taxon>Pseudomonadota</taxon>
        <taxon>Alphaproteobacteria</taxon>
        <taxon>Rhodobacterales</taxon>
        <taxon>Roseobacteraceae</taxon>
        <taxon>Roseovarius</taxon>
    </lineage>
</organism>
<feature type="transmembrane region" description="Helical" evidence="5">
    <location>
        <begin position="45"/>
        <end position="67"/>
    </location>
</feature>
<dbReference type="CDD" id="cd09323">
    <property type="entry name" value="TDT_SLAC1_like"/>
    <property type="match status" value="1"/>
</dbReference>
<evidence type="ECO:0000256" key="1">
    <source>
        <dbReference type="ARBA" id="ARBA00004141"/>
    </source>
</evidence>
<comment type="subcellular location">
    <subcellularLocation>
        <location evidence="1">Membrane</location>
        <topology evidence="1">Multi-pass membrane protein</topology>
    </subcellularLocation>
</comment>
<feature type="transmembrane region" description="Helical" evidence="5">
    <location>
        <begin position="235"/>
        <end position="254"/>
    </location>
</feature>
<feature type="transmembrane region" description="Helical" evidence="5">
    <location>
        <begin position="12"/>
        <end position="33"/>
    </location>
</feature>
<dbReference type="PANTHER" id="PTHR37955:SF1">
    <property type="entry name" value="DEP DOMAIN-CONTAINING PROTEIN"/>
    <property type="match status" value="1"/>
</dbReference>
<keyword evidence="2 5" id="KW-0812">Transmembrane</keyword>
<feature type="transmembrane region" description="Helical" evidence="5">
    <location>
        <begin position="208"/>
        <end position="229"/>
    </location>
</feature>
<dbReference type="STRING" id="1005928.SAMN04487859_12086"/>
<evidence type="ECO:0000256" key="3">
    <source>
        <dbReference type="ARBA" id="ARBA00022989"/>
    </source>
</evidence>
<dbReference type="AlphaFoldDB" id="A0A1I5FKZ3"/>
<dbReference type="GO" id="GO:0046583">
    <property type="term" value="F:monoatomic cation efflux transmembrane transporter activity"/>
    <property type="evidence" value="ECO:0007669"/>
    <property type="project" value="TreeGrafter"/>
</dbReference>
<feature type="transmembrane region" description="Helical" evidence="5">
    <location>
        <begin position="261"/>
        <end position="281"/>
    </location>
</feature>
<evidence type="ECO:0000256" key="4">
    <source>
        <dbReference type="ARBA" id="ARBA00023136"/>
    </source>
</evidence>
<proteinExistence type="predicted"/>
<feature type="transmembrane region" description="Helical" evidence="5">
    <location>
        <begin position="287"/>
        <end position="309"/>
    </location>
</feature>
<evidence type="ECO:0000313" key="7">
    <source>
        <dbReference type="Proteomes" id="UP000198599"/>
    </source>
</evidence>
<evidence type="ECO:0000256" key="2">
    <source>
        <dbReference type="ARBA" id="ARBA00022692"/>
    </source>
</evidence>
<dbReference type="RefSeq" id="WP_092841373.1">
    <property type="nucleotide sequence ID" value="NZ_FOVP01000020.1"/>
</dbReference>
<feature type="transmembrane region" description="Helical" evidence="5">
    <location>
        <begin position="87"/>
        <end position="108"/>
    </location>
</feature>
<evidence type="ECO:0000313" key="6">
    <source>
        <dbReference type="EMBL" id="SFO24286.1"/>
    </source>
</evidence>
<dbReference type="PANTHER" id="PTHR37955">
    <property type="entry name" value="TELLURITE RESISTANCE PROTEIN TEHA"/>
    <property type="match status" value="1"/>
</dbReference>
<sequence length="324" mass="34578">MSETAQPAPTNWLAHVPVTLFTVVMGLCGFTLALRAGEATLGVGYLISGVAHVLTMVVFAVVSLLYVAKGLLHPGAVVAEWQHPVKLAFFPAISIALVLMSVVMLDPAPGLARAMWLVAVPLQLVLTVSVVSGWISARAFQHGHLTPAWFIPAVGNVIVAIGGVPLGYVEISWFFTSVGLIFWIIMLVLVMNRLIFHDPLPVRLQPTLVILIAPPSVGFLAWVALVGGIDPLARVLLNVAYLFTLIVAVQLPSLLRLPFSLAFWALSFPMAGVTIASFTYADATGSAGHRIIGLGLLAVLCVIILALLFRTAKAVRNNEVFVPD</sequence>
<dbReference type="OrthoDB" id="958273at2"/>
<evidence type="ECO:0000256" key="5">
    <source>
        <dbReference type="SAM" id="Phobius"/>
    </source>
</evidence>
<dbReference type="InterPro" id="IPR004695">
    <property type="entry name" value="SLAC1/Mae1/Ssu1/TehA"/>
</dbReference>
<dbReference type="EMBL" id="FOVP01000020">
    <property type="protein sequence ID" value="SFO24286.1"/>
    <property type="molecule type" value="Genomic_DNA"/>
</dbReference>